<dbReference type="EMBL" id="JAHXZN010000011">
    <property type="protein sequence ID" value="MBW6532925.1"/>
    <property type="molecule type" value="Genomic_DNA"/>
</dbReference>
<comment type="caution">
    <text evidence="11">The sequence shown here is derived from an EMBL/GenBank/DDBJ whole genome shotgun (WGS) entry which is preliminary data.</text>
</comment>
<dbReference type="InterPro" id="IPR013783">
    <property type="entry name" value="Ig-like_fold"/>
</dbReference>
<dbReference type="RefSeq" id="WP_219750506.1">
    <property type="nucleotide sequence ID" value="NZ_JAHXZN010000011.1"/>
</dbReference>
<evidence type="ECO:0000256" key="3">
    <source>
        <dbReference type="ARBA" id="ARBA00023277"/>
    </source>
</evidence>
<dbReference type="Pfam" id="PF02927">
    <property type="entry name" value="CelD_N"/>
    <property type="match status" value="1"/>
</dbReference>
<dbReference type="InterPro" id="IPR033126">
    <property type="entry name" value="Glyco_hydro_9_Asp/Glu_AS"/>
</dbReference>
<dbReference type="Gene3D" id="2.60.40.10">
    <property type="entry name" value="Immunoglobulins"/>
    <property type="match status" value="1"/>
</dbReference>
<dbReference type="InterPro" id="IPR008928">
    <property type="entry name" value="6-hairpin_glycosidase_sf"/>
</dbReference>
<name>A0ABS7BTR5_9SPHN</name>
<comment type="similarity">
    <text evidence="1 6 8">Belongs to the glycosyl hydrolase 9 (cellulase E) family.</text>
</comment>
<dbReference type="InterPro" id="IPR012341">
    <property type="entry name" value="6hp_glycosidase-like_sf"/>
</dbReference>
<keyword evidence="12" id="KW-1185">Reference proteome</keyword>
<gene>
    <name evidence="11" type="ORF">KZ820_19460</name>
</gene>
<keyword evidence="4 6" id="KW-0326">Glycosidase</keyword>
<evidence type="ECO:0000259" key="10">
    <source>
        <dbReference type="Pfam" id="PF02927"/>
    </source>
</evidence>
<evidence type="ECO:0000256" key="5">
    <source>
        <dbReference type="ARBA" id="ARBA00023326"/>
    </source>
</evidence>
<proteinExistence type="inferred from homology"/>
<feature type="active site" evidence="6">
    <location>
        <position position="525"/>
    </location>
</feature>
<feature type="domain" description="Cellulase Ig-like" evidence="10">
    <location>
        <begin position="24"/>
        <end position="104"/>
    </location>
</feature>
<feature type="signal peptide" evidence="8">
    <location>
        <begin position="1"/>
        <end position="20"/>
    </location>
</feature>
<accession>A0ABS7BTR5</accession>
<evidence type="ECO:0000256" key="6">
    <source>
        <dbReference type="PROSITE-ProRule" id="PRU10059"/>
    </source>
</evidence>
<dbReference type="SUPFAM" id="SSF48208">
    <property type="entry name" value="Six-hairpin glycosidases"/>
    <property type="match status" value="1"/>
</dbReference>
<dbReference type="CDD" id="cd02850">
    <property type="entry name" value="E_set_Cellulase_N"/>
    <property type="match status" value="1"/>
</dbReference>
<evidence type="ECO:0000256" key="7">
    <source>
        <dbReference type="PROSITE-ProRule" id="PRU10060"/>
    </source>
</evidence>
<evidence type="ECO:0000259" key="9">
    <source>
        <dbReference type="Pfam" id="PF00759"/>
    </source>
</evidence>
<dbReference type="InterPro" id="IPR018221">
    <property type="entry name" value="Glyco_hydro_9_His_AS"/>
</dbReference>
<comment type="catalytic activity">
    <reaction evidence="8">
        <text>Endohydrolysis of (1-&gt;4)-beta-D-glucosidic linkages in cellulose, lichenin and cereal beta-D-glucans.</text>
        <dbReference type="EC" id="3.2.1.4"/>
    </reaction>
</comment>
<feature type="active site" evidence="7">
    <location>
        <position position="574"/>
    </location>
</feature>
<evidence type="ECO:0000256" key="1">
    <source>
        <dbReference type="ARBA" id="ARBA00007072"/>
    </source>
</evidence>
<dbReference type="GO" id="GO:0016787">
    <property type="term" value="F:hydrolase activity"/>
    <property type="evidence" value="ECO:0007669"/>
    <property type="project" value="UniProtKB-KW"/>
</dbReference>
<evidence type="ECO:0000313" key="12">
    <source>
        <dbReference type="Proteomes" id="UP000759103"/>
    </source>
</evidence>
<dbReference type="InterPro" id="IPR001701">
    <property type="entry name" value="Glyco_hydro_9"/>
</dbReference>
<dbReference type="InterPro" id="IPR014756">
    <property type="entry name" value="Ig_E-set"/>
</dbReference>
<dbReference type="Pfam" id="PF00759">
    <property type="entry name" value="Glyco_hydro_9"/>
    <property type="match status" value="1"/>
</dbReference>
<evidence type="ECO:0000256" key="4">
    <source>
        <dbReference type="ARBA" id="ARBA00023295"/>
    </source>
</evidence>
<dbReference type="PROSITE" id="PS00592">
    <property type="entry name" value="GH9_2"/>
    <property type="match status" value="1"/>
</dbReference>
<evidence type="ECO:0000313" key="11">
    <source>
        <dbReference type="EMBL" id="MBW6532925.1"/>
    </source>
</evidence>
<dbReference type="PANTHER" id="PTHR22298">
    <property type="entry name" value="ENDO-1,4-BETA-GLUCANASE"/>
    <property type="match status" value="1"/>
</dbReference>
<reference evidence="11 12" key="1">
    <citation type="submission" date="2021-07" db="EMBL/GenBank/DDBJ databases">
        <title>Sphingomonas sp.</title>
        <authorList>
            <person name="Feng G."/>
            <person name="Li J."/>
            <person name="Pan M."/>
        </authorList>
    </citation>
    <scope>NUCLEOTIDE SEQUENCE [LARGE SCALE GENOMIC DNA]</scope>
    <source>
        <strain evidence="11 12">RRHST34</strain>
    </source>
</reference>
<keyword evidence="5 6" id="KW-0624">Polysaccharide degradation</keyword>
<keyword evidence="8" id="KW-0136">Cellulose degradation</keyword>
<dbReference type="Gene3D" id="1.50.10.10">
    <property type="match status" value="1"/>
</dbReference>
<feature type="domain" description="Glycoside hydrolase family 9" evidence="9">
    <location>
        <begin position="114"/>
        <end position="595"/>
    </location>
</feature>
<evidence type="ECO:0000256" key="2">
    <source>
        <dbReference type="ARBA" id="ARBA00022801"/>
    </source>
</evidence>
<keyword evidence="3 6" id="KW-0119">Carbohydrate metabolism</keyword>
<dbReference type="Proteomes" id="UP000759103">
    <property type="component" value="Unassembled WGS sequence"/>
</dbReference>
<feature type="chain" id="PRO_5044975055" description="Endoglucanase" evidence="8">
    <location>
        <begin position="21"/>
        <end position="610"/>
    </location>
</feature>
<keyword evidence="2 6" id="KW-0378">Hydrolase</keyword>
<dbReference type="SUPFAM" id="SSF81296">
    <property type="entry name" value="E set domains"/>
    <property type="match status" value="1"/>
</dbReference>
<dbReference type="PROSITE" id="PS00698">
    <property type="entry name" value="GH9_3"/>
    <property type="match status" value="1"/>
</dbReference>
<feature type="active site" evidence="7">
    <location>
        <position position="583"/>
    </location>
</feature>
<sequence length="610" mass="65117">MNLRPLVPIALVAASSIGAASPPAAIHLNQLGFLPDTAKRAIVAAASTTPLRWTARDARGGVAATGHTLLIGDDAASGDHVHLVDLARLTEPGTYRLSVAGQTSRPFVVRADLYAPLAAAALHYFYHTRAGIAIEPRFAGDPRWARPAGHAKEVAPCFSGADERGMRWAGCDYRLDVTGGWYDAGDHGKYVVNGGIALWTLQDLYEREARTGRFPFADGRGNLPESGNGVDDLLDEARWEMRFLLAMQIPDGARATVPVGALVGGGAPAFRTIDAGGMAHQKVADRRWTALPTRPADDREDRLLYPPTTAATLNLAATAAQCARIWRTIDPGFSATCLTAARRAYAAARRQPQVFATNSFTGSGGYGDDDVSDEFYWAAAELYATTREPAFAAALRDSPWHAAPVRAPDWGHVAALGTITLATAAGVPASAATPARAGLIAAADGFLAEKARSGYRIPYATLDYSWGSNAVILNRAMILGVAQRLTGATRYRDGMVDAMDYVLGRNPLDQSYVSGFGARPLTNPHHRFWAHQLDATLPGPPPGVVSGGPNSTAMVDPIAAKMKGSCAPQRCWTDDIRAYALNEVAINWNAPLLWVASALDEPRARVPRRR</sequence>
<organism evidence="11 12">
    <name type="scientific">Sphingomonas citri</name>
    <dbReference type="NCBI Taxonomy" id="2862499"/>
    <lineage>
        <taxon>Bacteria</taxon>
        <taxon>Pseudomonadati</taxon>
        <taxon>Pseudomonadota</taxon>
        <taxon>Alphaproteobacteria</taxon>
        <taxon>Sphingomonadales</taxon>
        <taxon>Sphingomonadaceae</taxon>
        <taxon>Sphingomonas</taxon>
    </lineage>
</organism>
<dbReference type="InterPro" id="IPR004197">
    <property type="entry name" value="Cellulase_Ig-like"/>
</dbReference>
<dbReference type="EC" id="3.2.1.4" evidence="8"/>
<evidence type="ECO:0000256" key="8">
    <source>
        <dbReference type="RuleBase" id="RU361166"/>
    </source>
</evidence>
<keyword evidence="8" id="KW-0732">Signal</keyword>
<protein>
    <recommendedName>
        <fullName evidence="8">Endoglucanase</fullName>
        <ecNumber evidence="8">3.2.1.4</ecNumber>
    </recommendedName>
</protein>